<keyword evidence="3 8" id="KW-0732">Signal</keyword>
<dbReference type="Proteomes" id="UP000179037">
    <property type="component" value="Unassembled WGS sequence"/>
</dbReference>
<evidence type="ECO:0000256" key="8">
    <source>
        <dbReference type="SAM" id="SignalP"/>
    </source>
</evidence>
<dbReference type="SUPFAM" id="SSF54534">
    <property type="entry name" value="FKBP-like"/>
    <property type="match status" value="1"/>
</dbReference>
<feature type="signal peptide" evidence="8">
    <location>
        <begin position="1"/>
        <end position="20"/>
    </location>
</feature>
<dbReference type="PROSITE" id="PS50059">
    <property type="entry name" value="FKBP_PPIASE"/>
    <property type="match status" value="1"/>
</dbReference>
<evidence type="ECO:0000256" key="2">
    <source>
        <dbReference type="ARBA" id="ARBA00006577"/>
    </source>
</evidence>
<comment type="caution">
    <text evidence="10">The sequence shown here is derived from an EMBL/GenBank/DDBJ whole genome shotgun (WGS) entry which is preliminary data.</text>
</comment>
<evidence type="ECO:0000313" key="10">
    <source>
        <dbReference type="EMBL" id="OGI51795.1"/>
    </source>
</evidence>
<dbReference type="AlphaFoldDB" id="A0A1F6U331"/>
<evidence type="ECO:0000256" key="7">
    <source>
        <dbReference type="RuleBase" id="RU003915"/>
    </source>
</evidence>
<protein>
    <recommendedName>
        <fullName evidence="7">Peptidyl-prolyl cis-trans isomerase</fullName>
        <ecNumber evidence="7">5.2.1.8</ecNumber>
    </recommendedName>
</protein>
<reference evidence="10 11" key="1">
    <citation type="journal article" date="2016" name="Nat. Commun.">
        <title>Thousands of microbial genomes shed light on interconnected biogeochemical processes in an aquifer system.</title>
        <authorList>
            <person name="Anantharaman K."/>
            <person name="Brown C.T."/>
            <person name="Hug L.A."/>
            <person name="Sharon I."/>
            <person name="Castelle C.J."/>
            <person name="Probst A.J."/>
            <person name="Thomas B.C."/>
            <person name="Singh A."/>
            <person name="Wilkins M.J."/>
            <person name="Karaoz U."/>
            <person name="Brodie E.L."/>
            <person name="Williams K.H."/>
            <person name="Hubbard S.S."/>
            <person name="Banfield J.F."/>
        </authorList>
    </citation>
    <scope>NUCLEOTIDE SEQUENCE [LARGE SCALE GENOMIC DNA]</scope>
</reference>
<dbReference type="Gene3D" id="1.10.287.460">
    <property type="entry name" value="Peptidyl-prolyl cis-trans isomerase, FKBP-type, N-terminal domain"/>
    <property type="match status" value="1"/>
</dbReference>
<dbReference type="PANTHER" id="PTHR43811:SF19">
    <property type="entry name" value="39 KDA FK506-BINDING NUCLEAR PROTEIN"/>
    <property type="match status" value="1"/>
</dbReference>
<dbReference type="GO" id="GO:0006457">
    <property type="term" value="P:protein folding"/>
    <property type="evidence" value="ECO:0007669"/>
    <property type="project" value="InterPro"/>
</dbReference>
<organism evidence="10 11">
    <name type="scientific">Candidatus Muproteobacteria bacterium RIFCSPLOWO2_01_FULL_60_18</name>
    <dbReference type="NCBI Taxonomy" id="1817768"/>
    <lineage>
        <taxon>Bacteria</taxon>
        <taxon>Pseudomonadati</taxon>
        <taxon>Pseudomonadota</taxon>
        <taxon>Candidatus Muproteobacteria</taxon>
    </lineage>
</organism>
<sequence>MKTGIVFGLLALSLSLNAWGKEPAGFKTDKQKFSYTAGYQIGQNLKRQNLDLDSKAFSQGAQDAISNAKPRLKPEEMQAAVQAQQKKDMEKQEAQAKKNLEAGQAFLEANKKKEGVVALSSGLQYKVITEGKGKQPKGTDTVVAHYRGTLINGTEFDSSYQRNEPASFPVAGVIKGWQEALPLMKEGAKWQVYIPADLAYGPRGAGGAIGPNEALVFDIELLSVKSDAEGAQTREEK</sequence>
<dbReference type="InterPro" id="IPR001179">
    <property type="entry name" value="PPIase_FKBP_dom"/>
</dbReference>
<evidence type="ECO:0000256" key="4">
    <source>
        <dbReference type="ARBA" id="ARBA00023110"/>
    </source>
</evidence>
<dbReference type="EC" id="5.2.1.8" evidence="7"/>
<evidence type="ECO:0000256" key="1">
    <source>
        <dbReference type="ARBA" id="ARBA00000971"/>
    </source>
</evidence>
<dbReference type="InterPro" id="IPR000774">
    <property type="entry name" value="PPIase_FKBP_N"/>
</dbReference>
<dbReference type="STRING" id="1817768.A3A87_02750"/>
<dbReference type="FunFam" id="3.10.50.40:FF:000045">
    <property type="entry name" value="Peptidyl-prolyl cis-trans isomerase"/>
    <property type="match status" value="1"/>
</dbReference>
<feature type="domain" description="PPIase FKBP-type" evidence="9">
    <location>
        <begin position="139"/>
        <end position="225"/>
    </location>
</feature>
<comment type="similarity">
    <text evidence="2 7">Belongs to the FKBP-type PPIase family.</text>
</comment>
<feature type="chain" id="PRO_5009526948" description="Peptidyl-prolyl cis-trans isomerase" evidence="8">
    <location>
        <begin position="21"/>
        <end position="237"/>
    </location>
</feature>
<keyword evidence="4 6" id="KW-0697">Rotamase</keyword>
<name>A0A1F6U331_9PROT</name>
<dbReference type="InterPro" id="IPR036944">
    <property type="entry name" value="PPIase_FKBP_N_sf"/>
</dbReference>
<evidence type="ECO:0000313" key="11">
    <source>
        <dbReference type="Proteomes" id="UP000179037"/>
    </source>
</evidence>
<comment type="catalytic activity">
    <reaction evidence="1 6 7">
        <text>[protein]-peptidylproline (omega=180) = [protein]-peptidylproline (omega=0)</text>
        <dbReference type="Rhea" id="RHEA:16237"/>
        <dbReference type="Rhea" id="RHEA-COMP:10747"/>
        <dbReference type="Rhea" id="RHEA-COMP:10748"/>
        <dbReference type="ChEBI" id="CHEBI:83833"/>
        <dbReference type="ChEBI" id="CHEBI:83834"/>
        <dbReference type="EC" id="5.2.1.8"/>
    </reaction>
</comment>
<dbReference type="Pfam" id="PF01346">
    <property type="entry name" value="FKBP_N"/>
    <property type="match status" value="1"/>
</dbReference>
<evidence type="ECO:0000256" key="3">
    <source>
        <dbReference type="ARBA" id="ARBA00022729"/>
    </source>
</evidence>
<accession>A0A1F6U331</accession>
<dbReference type="InterPro" id="IPR046357">
    <property type="entry name" value="PPIase_dom_sf"/>
</dbReference>
<keyword evidence="5 6" id="KW-0413">Isomerase</keyword>
<dbReference type="EMBL" id="MFTC01000033">
    <property type="protein sequence ID" value="OGI51795.1"/>
    <property type="molecule type" value="Genomic_DNA"/>
</dbReference>
<evidence type="ECO:0000256" key="5">
    <source>
        <dbReference type="ARBA" id="ARBA00023235"/>
    </source>
</evidence>
<dbReference type="PANTHER" id="PTHR43811">
    <property type="entry name" value="FKBP-TYPE PEPTIDYL-PROLYL CIS-TRANS ISOMERASE FKPA"/>
    <property type="match status" value="1"/>
</dbReference>
<proteinExistence type="inferred from homology"/>
<gene>
    <name evidence="10" type="ORF">A3A87_02750</name>
</gene>
<dbReference type="Gene3D" id="3.10.50.40">
    <property type="match status" value="1"/>
</dbReference>
<dbReference type="Pfam" id="PF00254">
    <property type="entry name" value="FKBP_C"/>
    <property type="match status" value="1"/>
</dbReference>
<evidence type="ECO:0000259" key="9">
    <source>
        <dbReference type="PROSITE" id="PS50059"/>
    </source>
</evidence>
<dbReference type="GO" id="GO:0003755">
    <property type="term" value="F:peptidyl-prolyl cis-trans isomerase activity"/>
    <property type="evidence" value="ECO:0007669"/>
    <property type="project" value="UniProtKB-UniRule"/>
</dbReference>
<evidence type="ECO:0000256" key="6">
    <source>
        <dbReference type="PROSITE-ProRule" id="PRU00277"/>
    </source>
</evidence>